<evidence type="ECO:0000313" key="3">
    <source>
        <dbReference type="Proteomes" id="UP000246171"/>
    </source>
</evidence>
<sequence>MDLFNFRSSIPAKREVNSSNETADHRPVVHGRLHMPGGRSEQNRDLKWTRTRKSNRLARLKFAGREGLLTADVRENQLEQRMRDPQSNYRDGKSRRKQEPVRLNEERPRPAAATPPEFHLPAAHQSLLNVHRKSSPHIWPGWMNHHWKYPQQALNCRGGLFPMETLYYGNISPITIYLLYATLACASPPSPCWRCPA</sequence>
<evidence type="ECO:0000313" key="2">
    <source>
        <dbReference type="EMBL" id="PWY73367.1"/>
    </source>
</evidence>
<dbReference type="OrthoDB" id="10484444at2759"/>
<accession>A0A317VJL6</accession>
<dbReference type="EMBL" id="MSFU01000012">
    <property type="protein sequence ID" value="PWY73367.1"/>
    <property type="molecule type" value="Genomic_DNA"/>
</dbReference>
<dbReference type="AlphaFoldDB" id="A0A317VJL6"/>
<protein>
    <submittedName>
        <fullName evidence="2">Uncharacterized protein</fullName>
    </submittedName>
</protein>
<keyword evidence="3" id="KW-1185">Reference proteome</keyword>
<name>A0A317VJL6_ASPEC</name>
<reference evidence="2" key="1">
    <citation type="submission" date="2016-12" db="EMBL/GenBank/DDBJ databases">
        <title>The genomes of Aspergillus section Nigri reveals drivers in fungal speciation.</title>
        <authorList>
            <consortium name="DOE Joint Genome Institute"/>
            <person name="Vesth T.C."/>
            <person name="Nybo J."/>
            <person name="Theobald S."/>
            <person name="Brandl J."/>
            <person name="Frisvad J.C."/>
            <person name="Nielsen K.F."/>
            <person name="Lyhne E.K."/>
            <person name="Kogle M.E."/>
            <person name="Kuo A."/>
            <person name="Riley R."/>
            <person name="Clum A."/>
            <person name="Nolan M."/>
            <person name="Lipzen A."/>
            <person name="Salamov A."/>
            <person name="Henrissat B."/>
            <person name="Wiebenga A."/>
            <person name="De vries R.P."/>
            <person name="Grigoriev I.V."/>
            <person name="Mortensen U.H."/>
            <person name="Andersen M.R."/>
            <person name="Baker S.E."/>
        </authorList>
    </citation>
    <scope>NUCLEOTIDE SEQUENCE</scope>
    <source>
        <strain evidence="2">CBS 122712</strain>
    </source>
</reference>
<dbReference type="VEuPathDB" id="FungiDB:BO83DRAFT_398796"/>
<feature type="compositionally biased region" description="Basic and acidic residues" evidence="1">
    <location>
        <begin position="74"/>
        <end position="84"/>
    </location>
</feature>
<organism evidence="2 3">
    <name type="scientific">Aspergillus eucalypticola (strain CBS 122712 / IBT 29274)</name>
    <dbReference type="NCBI Taxonomy" id="1448314"/>
    <lineage>
        <taxon>Eukaryota</taxon>
        <taxon>Fungi</taxon>
        <taxon>Dikarya</taxon>
        <taxon>Ascomycota</taxon>
        <taxon>Pezizomycotina</taxon>
        <taxon>Eurotiomycetes</taxon>
        <taxon>Eurotiomycetidae</taxon>
        <taxon>Eurotiales</taxon>
        <taxon>Aspergillaceae</taxon>
        <taxon>Aspergillus</taxon>
        <taxon>Aspergillus subgen. Circumdati</taxon>
    </lineage>
</organism>
<evidence type="ECO:0000256" key="1">
    <source>
        <dbReference type="SAM" id="MobiDB-lite"/>
    </source>
</evidence>
<gene>
    <name evidence="2" type="ORF">BO83DRAFT_398796</name>
</gene>
<proteinExistence type="predicted"/>
<feature type="compositionally biased region" description="Basic and acidic residues" evidence="1">
    <location>
        <begin position="97"/>
        <end position="109"/>
    </location>
</feature>
<feature type="region of interest" description="Disordered" evidence="1">
    <location>
        <begin position="74"/>
        <end position="117"/>
    </location>
</feature>
<feature type="region of interest" description="Disordered" evidence="1">
    <location>
        <begin position="15"/>
        <end position="50"/>
    </location>
</feature>
<dbReference type="RefSeq" id="XP_025388171.1">
    <property type="nucleotide sequence ID" value="XM_025533283.1"/>
</dbReference>
<dbReference type="Proteomes" id="UP000246171">
    <property type="component" value="Unassembled WGS sequence"/>
</dbReference>
<comment type="caution">
    <text evidence="2">The sequence shown here is derived from an EMBL/GenBank/DDBJ whole genome shotgun (WGS) entry which is preliminary data.</text>
</comment>
<dbReference type="GeneID" id="37055245"/>
<feature type="compositionally biased region" description="Basic and acidic residues" evidence="1">
    <location>
        <begin position="15"/>
        <end position="27"/>
    </location>
</feature>